<comment type="subcellular location">
    <subcellularLocation>
        <location evidence="1">Membrane</location>
        <topology evidence="1">Multi-pass membrane protein</topology>
    </subcellularLocation>
</comment>
<reference evidence="7 8" key="1">
    <citation type="submission" date="2015-10" db="EMBL/GenBank/DDBJ databases">
        <title>Full genome of DAOMC 229536 Phialocephala scopiformis, a fungal endophyte of spruce producing the potent anti-insectan compound rugulosin.</title>
        <authorList>
            <consortium name="DOE Joint Genome Institute"/>
            <person name="Walker A.K."/>
            <person name="Frasz S.L."/>
            <person name="Seifert K.A."/>
            <person name="Miller J.D."/>
            <person name="Mondo S.J."/>
            <person name="Labutti K."/>
            <person name="Lipzen A."/>
            <person name="Dockter R."/>
            <person name="Kennedy M."/>
            <person name="Grigoriev I.V."/>
            <person name="Spatafora J.W."/>
        </authorList>
    </citation>
    <scope>NUCLEOTIDE SEQUENCE [LARGE SCALE GENOMIC DNA]</scope>
    <source>
        <strain evidence="7 8">CBS 120377</strain>
    </source>
</reference>
<dbReference type="PANTHER" id="PTHR23501:SF199">
    <property type="entry name" value="MFS EFFLUX TRANSPORTER INPD-RELATED"/>
    <property type="match status" value="1"/>
</dbReference>
<feature type="transmembrane region" description="Helical" evidence="5">
    <location>
        <begin position="214"/>
        <end position="233"/>
    </location>
</feature>
<feature type="transmembrane region" description="Helical" evidence="5">
    <location>
        <begin position="14"/>
        <end position="34"/>
    </location>
</feature>
<feature type="transmembrane region" description="Helical" evidence="5">
    <location>
        <begin position="174"/>
        <end position="194"/>
    </location>
</feature>
<feature type="transmembrane region" description="Helical" evidence="5">
    <location>
        <begin position="375"/>
        <end position="393"/>
    </location>
</feature>
<dbReference type="InParanoid" id="A0A194XW46"/>
<dbReference type="Pfam" id="PF07690">
    <property type="entry name" value="MFS_1"/>
    <property type="match status" value="1"/>
</dbReference>
<dbReference type="Gene3D" id="1.20.1250.20">
    <property type="entry name" value="MFS general substrate transporter like domains"/>
    <property type="match status" value="1"/>
</dbReference>
<dbReference type="Gene3D" id="1.20.1720.10">
    <property type="entry name" value="Multidrug resistance protein D"/>
    <property type="match status" value="1"/>
</dbReference>
<dbReference type="InterPro" id="IPR036259">
    <property type="entry name" value="MFS_trans_sf"/>
</dbReference>
<feature type="transmembrane region" description="Helical" evidence="5">
    <location>
        <begin position="284"/>
        <end position="304"/>
    </location>
</feature>
<feature type="transmembrane region" description="Helical" evidence="5">
    <location>
        <begin position="245"/>
        <end position="264"/>
    </location>
</feature>
<dbReference type="GeneID" id="28830793"/>
<dbReference type="GO" id="GO:0022857">
    <property type="term" value="F:transmembrane transporter activity"/>
    <property type="evidence" value="ECO:0007669"/>
    <property type="project" value="InterPro"/>
</dbReference>
<feature type="transmembrane region" description="Helical" evidence="5">
    <location>
        <begin position="414"/>
        <end position="436"/>
    </location>
</feature>
<protein>
    <submittedName>
        <fullName evidence="7">MFS general substrate transporter</fullName>
    </submittedName>
</protein>
<keyword evidence="8" id="KW-1185">Reference proteome</keyword>
<dbReference type="KEGG" id="psco:LY89DRAFT_745436"/>
<dbReference type="InterPro" id="IPR020846">
    <property type="entry name" value="MFS_dom"/>
</dbReference>
<evidence type="ECO:0000313" key="7">
    <source>
        <dbReference type="EMBL" id="KUJ24525.1"/>
    </source>
</evidence>
<dbReference type="EMBL" id="KQ947404">
    <property type="protein sequence ID" value="KUJ24525.1"/>
    <property type="molecule type" value="Genomic_DNA"/>
</dbReference>
<dbReference type="AlphaFoldDB" id="A0A194XW46"/>
<dbReference type="OrthoDB" id="10021397at2759"/>
<evidence type="ECO:0000256" key="5">
    <source>
        <dbReference type="SAM" id="Phobius"/>
    </source>
</evidence>
<organism evidence="7 8">
    <name type="scientific">Mollisia scopiformis</name>
    <name type="common">Conifer needle endophyte fungus</name>
    <name type="synonym">Phialocephala scopiformis</name>
    <dbReference type="NCBI Taxonomy" id="149040"/>
    <lineage>
        <taxon>Eukaryota</taxon>
        <taxon>Fungi</taxon>
        <taxon>Dikarya</taxon>
        <taxon>Ascomycota</taxon>
        <taxon>Pezizomycotina</taxon>
        <taxon>Leotiomycetes</taxon>
        <taxon>Helotiales</taxon>
        <taxon>Mollisiaceae</taxon>
        <taxon>Mollisia</taxon>
    </lineage>
</organism>
<feature type="domain" description="Major facilitator superfamily (MFS) profile" evidence="6">
    <location>
        <begin position="19"/>
        <end position="511"/>
    </location>
</feature>
<keyword evidence="2 5" id="KW-0812">Transmembrane</keyword>
<dbReference type="GO" id="GO:0005886">
    <property type="term" value="C:plasma membrane"/>
    <property type="evidence" value="ECO:0007669"/>
    <property type="project" value="TreeGrafter"/>
</dbReference>
<evidence type="ECO:0000256" key="3">
    <source>
        <dbReference type="ARBA" id="ARBA00022989"/>
    </source>
</evidence>
<dbReference type="Proteomes" id="UP000070700">
    <property type="component" value="Unassembled WGS sequence"/>
</dbReference>
<feature type="transmembrane region" description="Helical" evidence="5">
    <location>
        <begin position="141"/>
        <end position="162"/>
    </location>
</feature>
<dbReference type="PRINTS" id="PR01036">
    <property type="entry name" value="TCRTETB"/>
</dbReference>
<feature type="transmembrane region" description="Helical" evidence="5">
    <location>
        <begin position="84"/>
        <end position="103"/>
    </location>
</feature>
<feature type="transmembrane region" description="Helical" evidence="5">
    <location>
        <begin position="54"/>
        <end position="72"/>
    </location>
</feature>
<keyword evidence="4 5" id="KW-0472">Membrane</keyword>
<feature type="transmembrane region" description="Helical" evidence="5">
    <location>
        <begin position="484"/>
        <end position="506"/>
    </location>
</feature>
<dbReference type="PROSITE" id="PS50850">
    <property type="entry name" value="MFS"/>
    <property type="match status" value="1"/>
</dbReference>
<gene>
    <name evidence="7" type="ORF">LY89DRAFT_745436</name>
</gene>
<dbReference type="RefSeq" id="XP_018078880.1">
    <property type="nucleotide sequence ID" value="XM_018221067.1"/>
</dbReference>
<dbReference type="PANTHER" id="PTHR23501">
    <property type="entry name" value="MAJOR FACILITATOR SUPERFAMILY"/>
    <property type="match status" value="1"/>
</dbReference>
<dbReference type="SUPFAM" id="SSF103473">
    <property type="entry name" value="MFS general substrate transporter"/>
    <property type="match status" value="1"/>
</dbReference>
<keyword evidence="3 5" id="KW-1133">Transmembrane helix</keyword>
<name>A0A194XW46_MOLSC</name>
<accession>A0A194XW46</accession>
<evidence type="ECO:0000259" key="6">
    <source>
        <dbReference type="PROSITE" id="PS50850"/>
    </source>
</evidence>
<evidence type="ECO:0000256" key="2">
    <source>
        <dbReference type="ARBA" id="ARBA00022692"/>
    </source>
</evidence>
<dbReference type="CDD" id="cd17502">
    <property type="entry name" value="MFS_Azr1_MDR_like"/>
    <property type="match status" value="1"/>
</dbReference>
<feature type="transmembrane region" description="Helical" evidence="5">
    <location>
        <begin position="349"/>
        <end position="369"/>
    </location>
</feature>
<evidence type="ECO:0000256" key="1">
    <source>
        <dbReference type="ARBA" id="ARBA00004141"/>
    </source>
</evidence>
<proteinExistence type="predicted"/>
<dbReference type="InterPro" id="IPR011701">
    <property type="entry name" value="MFS"/>
</dbReference>
<sequence length="533" mass="57832">MASKGSIAAKTRDWTFFIVIGSLFLGTFLVALDTTIIGTATPAISSAFHDLGDIGWYGSGYFLTLTALQPSFGKIFIILDVKSVYVFCILVFEAGSIVCATASSSVIFIIGRSIQGCGAAGILQGALLIVTKAVSLEKRPLYLGIVISAFALCVKIGPLLGGVFTEHVTWRWCFWINVPTGAIVMILIMVFLKLERSSEKVSSSSTWYQKVKELDLVGTVLIIASICCLLLALQRGGQTVPWNSPSTVGLFVGSGLMFILFMLIQWKGGDHATLPFSILLRRSIISGALYLFAMAMPTYVYFYYIPIYFQSIKGFSPLRSGIDFLALAIPQIGFTVLSGWLASRFGYYTPYLICGTAISVIGSGLFTMLNVDTRLGTWVAYFLVIAFGTGISANHPYTAVQAVLDETSVPIGNAIMQFAFFLGGALGLCIAETIFINTLRSEVTRNIPDVPVDQVISAGAYGLATLASYSPETLLLLKEAYTYAIQRVFLFALVAGALAFLFSLGFEHRNLRQVAKEREQINLSASQDDLTNQ</sequence>
<evidence type="ECO:0000313" key="8">
    <source>
        <dbReference type="Proteomes" id="UP000070700"/>
    </source>
</evidence>
<evidence type="ECO:0000256" key="4">
    <source>
        <dbReference type="ARBA" id="ARBA00023136"/>
    </source>
</evidence>
<feature type="transmembrane region" description="Helical" evidence="5">
    <location>
        <begin position="324"/>
        <end position="342"/>
    </location>
</feature>